<dbReference type="Proteomes" id="UP000018466">
    <property type="component" value="Unassembled WGS sequence"/>
</dbReference>
<dbReference type="EMBL" id="AGEL01000006">
    <property type="protein sequence ID" value="EHO17036.1"/>
    <property type="molecule type" value="Genomic_DNA"/>
</dbReference>
<keyword evidence="2 10" id="KW-0963">Cytoplasm</keyword>
<evidence type="ECO:0000256" key="3">
    <source>
        <dbReference type="ARBA" id="ARBA00022553"/>
    </source>
</evidence>
<dbReference type="GO" id="GO:0003677">
    <property type="term" value="F:DNA binding"/>
    <property type="evidence" value="ECO:0007669"/>
    <property type="project" value="UniProtKB-KW"/>
</dbReference>
<dbReference type="Gene3D" id="3.40.50.2300">
    <property type="match status" value="1"/>
</dbReference>
<evidence type="ECO:0000259" key="12">
    <source>
        <dbReference type="PROSITE" id="PS50110"/>
    </source>
</evidence>
<dbReference type="PANTHER" id="PTHR45526">
    <property type="entry name" value="TRANSCRIPTIONAL REGULATORY PROTEIN DPIA"/>
    <property type="match status" value="1"/>
</dbReference>
<dbReference type="SMART" id="SM00448">
    <property type="entry name" value="REC"/>
    <property type="match status" value="1"/>
</dbReference>
<dbReference type="Pfam" id="PF00072">
    <property type="entry name" value="Response_reg"/>
    <property type="match status" value="1"/>
</dbReference>
<dbReference type="InterPro" id="IPR011006">
    <property type="entry name" value="CheY-like_superfamily"/>
</dbReference>
<reference evidence="13 14" key="1">
    <citation type="submission" date="2011-10" db="EMBL/GenBank/DDBJ databases">
        <title>The Genome Sequence of Lachnospiraceae bacterium ACC2.</title>
        <authorList>
            <consortium name="The Broad Institute Genome Sequencing Platform"/>
            <person name="Earl A."/>
            <person name="Ward D."/>
            <person name="Feldgarden M."/>
            <person name="Gevers D."/>
            <person name="Sizova M."/>
            <person name="Hazen A."/>
            <person name="Epstein S."/>
            <person name="Young S.K."/>
            <person name="Zeng Q."/>
            <person name="Gargeya S."/>
            <person name="Fitzgerald M."/>
            <person name="Haas B."/>
            <person name="Abouelleil A."/>
            <person name="Alvarado L."/>
            <person name="Arachchi H.M."/>
            <person name="Berlin A."/>
            <person name="Brown A."/>
            <person name="Chapman S.B."/>
            <person name="Chen Z."/>
            <person name="Dunbar C."/>
            <person name="Freedman E."/>
            <person name="Gearin G."/>
            <person name="Goldberg J."/>
            <person name="Griggs A."/>
            <person name="Gujja S."/>
            <person name="Heiman D."/>
            <person name="Howarth C."/>
            <person name="Larson L."/>
            <person name="Lui A."/>
            <person name="MacDonald P.J.P."/>
            <person name="Montmayeur A."/>
            <person name="Murphy C."/>
            <person name="Neiman D."/>
            <person name="Pearson M."/>
            <person name="Priest M."/>
            <person name="Roberts A."/>
            <person name="Saif S."/>
            <person name="Shea T."/>
            <person name="Shenoy N."/>
            <person name="Sisk P."/>
            <person name="Stolte C."/>
            <person name="Sykes S."/>
            <person name="Wortman J."/>
            <person name="Nusbaum C."/>
            <person name="Birren B."/>
        </authorList>
    </citation>
    <scope>NUCLEOTIDE SEQUENCE [LARGE SCALE GENOMIC DNA]</scope>
    <source>
        <strain evidence="13 14">ACC2</strain>
    </source>
</reference>
<evidence type="ECO:0000256" key="6">
    <source>
        <dbReference type="ARBA" id="ARBA00023125"/>
    </source>
</evidence>
<evidence type="ECO:0000256" key="7">
    <source>
        <dbReference type="ARBA" id="ARBA00023159"/>
    </source>
</evidence>
<dbReference type="InterPro" id="IPR024187">
    <property type="entry name" value="Sig_transdc_resp-reg_cit/mal"/>
</dbReference>
<dbReference type="GeneID" id="86940415"/>
<evidence type="ECO:0000313" key="13">
    <source>
        <dbReference type="EMBL" id="EHO17036.1"/>
    </source>
</evidence>
<evidence type="ECO:0000256" key="1">
    <source>
        <dbReference type="ARBA" id="ARBA00004496"/>
    </source>
</evidence>
<dbReference type="GO" id="GO:0005737">
    <property type="term" value="C:cytoplasm"/>
    <property type="evidence" value="ECO:0007669"/>
    <property type="project" value="UniProtKB-SubCell"/>
</dbReference>
<keyword evidence="14" id="KW-1185">Reference proteome</keyword>
<evidence type="ECO:0000256" key="8">
    <source>
        <dbReference type="ARBA" id="ARBA00023163"/>
    </source>
</evidence>
<proteinExistence type="predicted"/>
<keyword evidence="8 10" id="KW-0804">Transcription</keyword>
<protein>
    <recommendedName>
        <fullName evidence="10">Transcriptional regulatory protein</fullName>
    </recommendedName>
</protein>
<evidence type="ECO:0000256" key="10">
    <source>
        <dbReference type="PIRNR" id="PIRNR006171"/>
    </source>
</evidence>
<dbReference type="GO" id="GO:0000156">
    <property type="term" value="F:phosphorelay response regulator activity"/>
    <property type="evidence" value="ECO:0007669"/>
    <property type="project" value="TreeGrafter"/>
</dbReference>
<comment type="caution">
    <text evidence="13">The sequence shown here is derived from an EMBL/GenBank/DDBJ whole genome shotgun (WGS) entry which is preliminary data.</text>
</comment>
<keyword evidence="6 10" id="KW-0238">DNA-binding</keyword>
<evidence type="ECO:0000256" key="9">
    <source>
        <dbReference type="ARBA" id="ARBA00024867"/>
    </source>
</evidence>
<dbReference type="AlphaFoldDB" id="A0AA37DGB5"/>
<dbReference type="PANTHER" id="PTHR45526:SF1">
    <property type="entry name" value="TRANSCRIPTIONAL REGULATORY PROTEIN DCUR-RELATED"/>
    <property type="match status" value="1"/>
</dbReference>
<keyword evidence="5 10" id="KW-0805">Transcription regulation</keyword>
<evidence type="ECO:0000256" key="4">
    <source>
        <dbReference type="ARBA" id="ARBA00023012"/>
    </source>
</evidence>
<organism evidence="13 14">
    <name type="scientific">Stomatobaculum longum</name>
    <dbReference type="NCBI Taxonomy" id="796942"/>
    <lineage>
        <taxon>Bacteria</taxon>
        <taxon>Bacillati</taxon>
        <taxon>Bacillota</taxon>
        <taxon>Clostridia</taxon>
        <taxon>Lachnospirales</taxon>
        <taxon>Lachnospiraceae</taxon>
        <taxon>Stomatobaculum</taxon>
    </lineage>
</organism>
<accession>A0AA37DGB5</accession>
<dbReference type="InterPro" id="IPR051271">
    <property type="entry name" value="2C-system_Tx_regulators"/>
</dbReference>
<comment type="subcellular location">
    <subcellularLocation>
        <location evidence="1 10">Cytoplasm</location>
    </subcellularLocation>
</comment>
<dbReference type="PIRSF" id="PIRSF006171">
    <property type="entry name" value="RR_citrat_malat"/>
    <property type="match status" value="1"/>
</dbReference>
<comment type="function">
    <text evidence="9">May play the central regulatory role in sporulation. It may be an element of the effector pathway responsible for the activation of sporulation genes in response to nutritional stress. Spo0A may act in concert with spo0H (a sigma factor) to control the expression of some genes that are critical to the sporulation process.</text>
</comment>
<evidence type="ECO:0000313" key="14">
    <source>
        <dbReference type="Proteomes" id="UP000018466"/>
    </source>
</evidence>
<dbReference type="SUPFAM" id="SSF52172">
    <property type="entry name" value="CheY-like"/>
    <property type="match status" value="1"/>
</dbReference>
<keyword evidence="7 10" id="KW-0010">Activator</keyword>
<name>A0AA37DGB5_9FIRM</name>
<keyword evidence="3 11" id="KW-0597">Phosphoprotein</keyword>
<dbReference type="PROSITE" id="PS50110">
    <property type="entry name" value="RESPONSE_REGULATORY"/>
    <property type="match status" value="1"/>
</dbReference>
<dbReference type="RefSeq" id="WP_009532468.1">
    <property type="nucleotide sequence ID" value="NZ_CAJPPX010000117.1"/>
</dbReference>
<dbReference type="InterPro" id="IPR001789">
    <property type="entry name" value="Sig_transdc_resp-reg_receiver"/>
</dbReference>
<gene>
    <name evidence="13" type="ORF">HMPREF9623_00635</name>
</gene>
<feature type="domain" description="Response regulatory" evidence="12">
    <location>
        <begin position="3"/>
        <end position="119"/>
    </location>
</feature>
<dbReference type="GO" id="GO:0003700">
    <property type="term" value="F:DNA-binding transcription factor activity"/>
    <property type="evidence" value="ECO:0007669"/>
    <property type="project" value="InterPro"/>
</dbReference>
<keyword evidence="4 10" id="KW-0902">Two-component regulatory system</keyword>
<feature type="modified residue" description="4-aspartylphosphate" evidence="11">
    <location>
        <position position="54"/>
    </location>
</feature>
<evidence type="ECO:0000256" key="5">
    <source>
        <dbReference type="ARBA" id="ARBA00023015"/>
    </source>
</evidence>
<sequence>MYRVLIVEDDPMVASIDRSYVERTADFTVVAVCKNGEEALELFQTEEIDLVVLDYYTPGMNGDEFLDKLHETGMRPEVIMVTSANSVEIVQELLSRGISDYLVKPFEYDRFREGLERFRRRREVLQDAGTGMRQEEIDRMLSRGAAERLQDSEPLPKGMNRQTLSLVREYLRNHLGQRFTSEAIATQIGLSRITVRRYVSFLVERGELTSTIDYQTGGRPGILYQYREFQ</sequence>
<evidence type="ECO:0000256" key="2">
    <source>
        <dbReference type="ARBA" id="ARBA00022490"/>
    </source>
</evidence>
<evidence type="ECO:0000256" key="11">
    <source>
        <dbReference type="PROSITE-ProRule" id="PRU00169"/>
    </source>
</evidence>